<dbReference type="EMBL" id="QMDV01000002">
    <property type="protein sequence ID" value="RAU83398.1"/>
    <property type="molecule type" value="Genomic_DNA"/>
</dbReference>
<dbReference type="OrthoDB" id="9805625at2"/>
<dbReference type="Proteomes" id="UP000251692">
    <property type="component" value="Unassembled WGS sequence"/>
</dbReference>
<reference evidence="6 7" key="2">
    <citation type="submission" date="2018-07" db="EMBL/GenBank/DDBJ databases">
        <title>Pontibacter sp. 2b14 genomic sequence and assembly.</title>
        <authorList>
            <person name="Du Z.-J."/>
        </authorList>
    </citation>
    <scope>NUCLEOTIDE SEQUENCE [LARGE SCALE GENOMIC DNA]</scope>
    <source>
        <strain evidence="6 7">2b14</strain>
    </source>
</reference>
<feature type="transmembrane region" description="Helical" evidence="4">
    <location>
        <begin position="311"/>
        <end position="336"/>
    </location>
</feature>
<evidence type="ECO:0000256" key="3">
    <source>
        <dbReference type="ARBA" id="ARBA00022679"/>
    </source>
</evidence>
<organism evidence="6 7">
    <name type="scientific">Pontibacter arcticus</name>
    <dbReference type="NCBI Taxonomy" id="2080288"/>
    <lineage>
        <taxon>Bacteria</taxon>
        <taxon>Pseudomonadati</taxon>
        <taxon>Bacteroidota</taxon>
        <taxon>Cytophagia</taxon>
        <taxon>Cytophagales</taxon>
        <taxon>Hymenobacteraceae</taxon>
        <taxon>Pontibacter</taxon>
    </lineage>
</organism>
<dbReference type="RefSeq" id="WP_112305547.1">
    <property type="nucleotide sequence ID" value="NZ_QMDV01000002.1"/>
</dbReference>
<keyword evidence="4" id="KW-1133">Transmembrane helix</keyword>
<dbReference type="InterPro" id="IPR029044">
    <property type="entry name" value="Nucleotide-diphossugar_trans"/>
</dbReference>
<dbReference type="InterPro" id="IPR001173">
    <property type="entry name" value="Glyco_trans_2-like"/>
</dbReference>
<evidence type="ECO:0000256" key="4">
    <source>
        <dbReference type="SAM" id="Phobius"/>
    </source>
</evidence>
<name>A0A364RGD0_9BACT</name>
<keyword evidence="7" id="KW-1185">Reference proteome</keyword>
<evidence type="ECO:0000313" key="6">
    <source>
        <dbReference type="EMBL" id="RAU83398.1"/>
    </source>
</evidence>
<dbReference type="Pfam" id="PF00535">
    <property type="entry name" value="Glycos_transf_2"/>
    <property type="match status" value="1"/>
</dbReference>
<evidence type="ECO:0000256" key="2">
    <source>
        <dbReference type="ARBA" id="ARBA00022676"/>
    </source>
</evidence>
<comment type="caution">
    <text evidence="6">The sequence shown here is derived from an EMBL/GenBank/DDBJ whole genome shotgun (WGS) entry which is preliminary data.</text>
</comment>
<sequence length="377" mass="42313">MSFILLLVVILYSFLIIRRLTSWNNLQEIILPTAFQPEVKLSVIIPVRNESANIIALLQDLELQSYPTELFEVLVVDDHSEDETAALVQAFAAQASVTIRLLQLKDYDKLYLKKAAVQKGVELATGELLVFTDGDCRVQPNWLSLFAHTYQTKQAVFISGPVSFQDTTSLFEKMQLVEFASLIGIGGASIALGKPNMCNGANLAYTKAAFQEINGFAGNEGVASGDDEFILHKLSERYLDKITFLKSAEAIVYTNARKTLSIFISQRVRWASKWRSYTKLNVQLVALTVFMVNLLLFLAIPAVIGGWLTHWLFILAYVAKFGVDFLFLSRILAFLGKPKYNLYILPLQLVYIPYVLVTALAGLFGRYTWKGRTLKTL</sequence>
<accession>A0A364RGD0</accession>
<dbReference type="PANTHER" id="PTHR43630:SF1">
    <property type="entry name" value="POLY-BETA-1,6-N-ACETYL-D-GLUCOSAMINE SYNTHASE"/>
    <property type="match status" value="1"/>
</dbReference>
<protein>
    <submittedName>
        <fullName evidence="6">Family 2 glycosyl transferase</fullName>
    </submittedName>
</protein>
<feature type="transmembrane region" description="Helical" evidence="4">
    <location>
        <begin position="342"/>
        <end position="365"/>
    </location>
</feature>
<comment type="similarity">
    <text evidence="1">Belongs to the glycosyltransferase 2 family.</text>
</comment>
<reference evidence="6 7" key="1">
    <citation type="submission" date="2018-06" db="EMBL/GenBank/DDBJ databases">
        <authorList>
            <person name="Liu Z.-W."/>
        </authorList>
    </citation>
    <scope>NUCLEOTIDE SEQUENCE [LARGE SCALE GENOMIC DNA]</scope>
    <source>
        <strain evidence="6 7">2b14</strain>
    </source>
</reference>
<evidence type="ECO:0000256" key="1">
    <source>
        <dbReference type="ARBA" id="ARBA00006739"/>
    </source>
</evidence>
<keyword evidence="2" id="KW-0328">Glycosyltransferase</keyword>
<evidence type="ECO:0000259" key="5">
    <source>
        <dbReference type="Pfam" id="PF00535"/>
    </source>
</evidence>
<feature type="domain" description="Glycosyltransferase 2-like" evidence="5">
    <location>
        <begin position="42"/>
        <end position="212"/>
    </location>
</feature>
<proteinExistence type="inferred from homology"/>
<dbReference type="SUPFAM" id="SSF53448">
    <property type="entry name" value="Nucleotide-diphospho-sugar transferases"/>
    <property type="match status" value="1"/>
</dbReference>
<gene>
    <name evidence="6" type="ORF">DP923_09370</name>
</gene>
<feature type="transmembrane region" description="Helical" evidence="4">
    <location>
        <begin position="284"/>
        <end position="304"/>
    </location>
</feature>
<dbReference type="Gene3D" id="3.90.550.10">
    <property type="entry name" value="Spore Coat Polysaccharide Biosynthesis Protein SpsA, Chain A"/>
    <property type="match status" value="1"/>
</dbReference>
<evidence type="ECO:0000313" key="7">
    <source>
        <dbReference type="Proteomes" id="UP000251692"/>
    </source>
</evidence>
<dbReference type="PANTHER" id="PTHR43630">
    <property type="entry name" value="POLY-BETA-1,6-N-ACETYL-D-GLUCOSAMINE SYNTHASE"/>
    <property type="match status" value="1"/>
</dbReference>
<dbReference type="AlphaFoldDB" id="A0A364RGD0"/>
<keyword evidence="4" id="KW-0812">Transmembrane</keyword>
<keyword evidence="4" id="KW-0472">Membrane</keyword>
<keyword evidence="3 6" id="KW-0808">Transferase</keyword>
<dbReference type="GO" id="GO:0016757">
    <property type="term" value="F:glycosyltransferase activity"/>
    <property type="evidence" value="ECO:0007669"/>
    <property type="project" value="UniProtKB-KW"/>
</dbReference>